<organism evidence="1 2">
    <name type="scientific">Plakobranchus ocellatus</name>
    <dbReference type="NCBI Taxonomy" id="259542"/>
    <lineage>
        <taxon>Eukaryota</taxon>
        <taxon>Metazoa</taxon>
        <taxon>Spiralia</taxon>
        <taxon>Lophotrochozoa</taxon>
        <taxon>Mollusca</taxon>
        <taxon>Gastropoda</taxon>
        <taxon>Heterobranchia</taxon>
        <taxon>Euthyneura</taxon>
        <taxon>Panpulmonata</taxon>
        <taxon>Sacoglossa</taxon>
        <taxon>Placobranchoidea</taxon>
        <taxon>Plakobranchidae</taxon>
        <taxon>Plakobranchus</taxon>
    </lineage>
</organism>
<protein>
    <submittedName>
        <fullName evidence="1">Uncharacterized protein</fullName>
    </submittedName>
</protein>
<comment type="caution">
    <text evidence="1">The sequence shown here is derived from an EMBL/GenBank/DDBJ whole genome shotgun (WGS) entry which is preliminary data.</text>
</comment>
<name>A0AAV4BYL3_9GAST</name>
<evidence type="ECO:0000313" key="1">
    <source>
        <dbReference type="EMBL" id="GFO23919.1"/>
    </source>
</evidence>
<proteinExistence type="predicted"/>
<sequence>MRIGITRCFARSLSLAIPRSHMQSPPPPSAHHPMLYRREDEITIGSLEGLVRISNDSKASKFDLASRYLCTRIGCGCLAGTKCIKSSKNKTGSKARGYDKSSKFSLDSYAVLQFRQVRIVILSFGDIPLSQEVQRKIIACVLVEKGHCTSLICFCPPNHIVCS</sequence>
<dbReference type="Proteomes" id="UP000735302">
    <property type="component" value="Unassembled WGS sequence"/>
</dbReference>
<keyword evidence="2" id="KW-1185">Reference proteome</keyword>
<gene>
    <name evidence="1" type="ORF">PoB_005042400</name>
</gene>
<evidence type="ECO:0000313" key="2">
    <source>
        <dbReference type="Proteomes" id="UP000735302"/>
    </source>
</evidence>
<accession>A0AAV4BYL3</accession>
<dbReference type="AlphaFoldDB" id="A0AAV4BYL3"/>
<dbReference type="EMBL" id="BLXT01005558">
    <property type="protein sequence ID" value="GFO23919.1"/>
    <property type="molecule type" value="Genomic_DNA"/>
</dbReference>
<reference evidence="1 2" key="1">
    <citation type="journal article" date="2021" name="Elife">
        <title>Chloroplast acquisition without the gene transfer in kleptoplastic sea slugs, Plakobranchus ocellatus.</title>
        <authorList>
            <person name="Maeda T."/>
            <person name="Takahashi S."/>
            <person name="Yoshida T."/>
            <person name="Shimamura S."/>
            <person name="Takaki Y."/>
            <person name="Nagai Y."/>
            <person name="Toyoda A."/>
            <person name="Suzuki Y."/>
            <person name="Arimoto A."/>
            <person name="Ishii H."/>
            <person name="Satoh N."/>
            <person name="Nishiyama T."/>
            <person name="Hasebe M."/>
            <person name="Maruyama T."/>
            <person name="Minagawa J."/>
            <person name="Obokata J."/>
            <person name="Shigenobu S."/>
        </authorList>
    </citation>
    <scope>NUCLEOTIDE SEQUENCE [LARGE SCALE GENOMIC DNA]</scope>
</reference>